<reference evidence="1 2" key="1">
    <citation type="submission" date="2017-09" db="EMBL/GenBank/DDBJ databases">
        <title>The Catabolism of 3,6-Dichlorosalicylic acid is Initiated by the Cytochrome P450 Monooxygenase DsmABC in Rhizorhabdus dicambivorans Ndbn-20.</title>
        <authorList>
            <person name="Na L."/>
        </authorList>
    </citation>
    <scope>NUCLEOTIDE SEQUENCE [LARGE SCALE GENOMIC DNA]</scope>
    <source>
        <strain evidence="1 2">Ndbn-20m</strain>
    </source>
</reference>
<dbReference type="KEGG" id="rdi:CMV14_17965"/>
<protein>
    <submittedName>
        <fullName evidence="1">Uncharacterized protein</fullName>
    </submittedName>
</protein>
<dbReference type="AlphaFoldDB" id="A0A2A4FW96"/>
<sequence>MRRTAAKEFIMSMFQPVSLASDRVMSALVSGLEIEFGPGAGATLAVRFLEAEEVDFHWDARVEERWIGSWDGADDEGLELDRVKVLGRLDGLWFVAIMIVDGDGNAHGMMGKRGFSRARDARLAFTDA</sequence>
<keyword evidence="2" id="KW-1185">Reference proteome</keyword>
<dbReference type="EMBL" id="NWUF01000010">
    <property type="protein sequence ID" value="PCE41979.1"/>
    <property type="molecule type" value="Genomic_DNA"/>
</dbReference>
<accession>A0A2A4FW96</accession>
<comment type="caution">
    <text evidence="1">The sequence shown here is derived from an EMBL/GenBank/DDBJ whole genome shotgun (WGS) entry which is preliminary data.</text>
</comment>
<proteinExistence type="predicted"/>
<evidence type="ECO:0000313" key="2">
    <source>
        <dbReference type="Proteomes" id="UP000218934"/>
    </source>
</evidence>
<gene>
    <name evidence="1" type="ORF">COO09_11665</name>
</gene>
<evidence type="ECO:0000313" key="1">
    <source>
        <dbReference type="EMBL" id="PCE41979.1"/>
    </source>
</evidence>
<dbReference type="OrthoDB" id="7472484at2"/>
<organism evidence="1 2">
    <name type="scientific">Rhizorhabdus dicambivorans</name>
    <dbReference type="NCBI Taxonomy" id="1850238"/>
    <lineage>
        <taxon>Bacteria</taxon>
        <taxon>Pseudomonadati</taxon>
        <taxon>Pseudomonadota</taxon>
        <taxon>Alphaproteobacteria</taxon>
        <taxon>Sphingomonadales</taxon>
        <taxon>Sphingomonadaceae</taxon>
        <taxon>Rhizorhabdus</taxon>
    </lineage>
</organism>
<name>A0A2A4FW96_9SPHN</name>
<dbReference type="Proteomes" id="UP000218934">
    <property type="component" value="Unassembled WGS sequence"/>
</dbReference>